<evidence type="ECO:0000313" key="10">
    <source>
        <dbReference type="Proteomes" id="UP001201812"/>
    </source>
</evidence>
<dbReference type="GO" id="GO:0005634">
    <property type="term" value="C:nucleus"/>
    <property type="evidence" value="ECO:0007669"/>
    <property type="project" value="UniProtKB-SubCell"/>
</dbReference>
<comment type="similarity">
    <text evidence="3">Belongs to the telombin family.</text>
</comment>
<evidence type="ECO:0000313" key="9">
    <source>
        <dbReference type="EMBL" id="KAI1713145.1"/>
    </source>
</evidence>
<dbReference type="EMBL" id="JAKKPZ010000016">
    <property type="protein sequence ID" value="KAI1713145.1"/>
    <property type="molecule type" value="Genomic_DNA"/>
</dbReference>
<evidence type="ECO:0000256" key="6">
    <source>
        <dbReference type="ARBA" id="ARBA00023125"/>
    </source>
</evidence>
<protein>
    <submittedName>
        <fullName evidence="9">SsDNA-binding domain of telomere protection protein domain-containing protein</fullName>
    </submittedName>
</protein>
<keyword evidence="7" id="KW-0539">Nucleus</keyword>
<keyword evidence="4" id="KW-0158">Chromosome</keyword>
<dbReference type="Pfam" id="PF16686">
    <property type="entry name" value="POT1PC"/>
    <property type="match status" value="1"/>
</dbReference>
<evidence type="ECO:0000259" key="8">
    <source>
        <dbReference type="Pfam" id="PF16686"/>
    </source>
</evidence>
<dbReference type="InterPro" id="IPR012340">
    <property type="entry name" value="NA-bd_OB-fold"/>
</dbReference>
<evidence type="ECO:0000256" key="2">
    <source>
        <dbReference type="ARBA" id="ARBA00004574"/>
    </source>
</evidence>
<dbReference type="Gene3D" id="2.40.50.140">
    <property type="entry name" value="Nucleic acid-binding proteins"/>
    <property type="match status" value="1"/>
</dbReference>
<feature type="domain" description="Protection of telomeres protein 1 ssDNA-binding" evidence="8">
    <location>
        <begin position="53"/>
        <end position="151"/>
    </location>
</feature>
<dbReference type="GO" id="GO:0043047">
    <property type="term" value="F:single-stranded telomeric DNA binding"/>
    <property type="evidence" value="ECO:0007669"/>
    <property type="project" value="InterPro"/>
</dbReference>
<keyword evidence="6" id="KW-0238">DNA-binding</keyword>
<keyword evidence="10" id="KW-1185">Reference proteome</keyword>
<dbReference type="Proteomes" id="UP001201812">
    <property type="component" value="Unassembled WGS sequence"/>
</dbReference>
<gene>
    <name evidence="9" type="ORF">DdX_09217</name>
</gene>
<dbReference type="SUPFAM" id="SSF50249">
    <property type="entry name" value="Nucleic acid-binding proteins"/>
    <property type="match status" value="1"/>
</dbReference>
<accession>A0AAD4N459</accession>
<proteinExistence type="inferred from homology"/>
<evidence type="ECO:0000256" key="3">
    <source>
        <dbReference type="ARBA" id="ARBA00008442"/>
    </source>
</evidence>
<keyword evidence="5" id="KW-0779">Telomere</keyword>
<evidence type="ECO:0000256" key="7">
    <source>
        <dbReference type="ARBA" id="ARBA00023242"/>
    </source>
</evidence>
<comment type="caution">
    <text evidence="9">The sequence shown here is derived from an EMBL/GenBank/DDBJ whole genome shotgun (WGS) entry which is preliminary data.</text>
</comment>
<evidence type="ECO:0000256" key="5">
    <source>
        <dbReference type="ARBA" id="ARBA00022895"/>
    </source>
</evidence>
<evidence type="ECO:0000256" key="4">
    <source>
        <dbReference type="ARBA" id="ARBA00022454"/>
    </source>
</evidence>
<organism evidence="9 10">
    <name type="scientific">Ditylenchus destructor</name>
    <dbReference type="NCBI Taxonomy" id="166010"/>
    <lineage>
        <taxon>Eukaryota</taxon>
        <taxon>Metazoa</taxon>
        <taxon>Ecdysozoa</taxon>
        <taxon>Nematoda</taxon>
        <taxon>Chromadorea</taxon>
        <taxon>Rhabditida</taxon>
        <taxon>Tylenchina</taxon>
        <taxon>Tylenchomorpha</taxon>
        <taxon>Sphaerularioidea</taxon>
        <taxon>Anguinidae</taxon>
        <taxon>Anguininae</taxon>
        <taxon>Ditylenchus</taxon>
    </lineage>
</organism>
<dbReference type="InterPro" id="IPR032042">
    <property type="entry name" value="POT1PC"/>
</dbReference>
<comment type="subcellular location">
    <subcellularLocation>
        <location evidence="2">Chromosome</location>
        <location evidence="2">Telomere</location>
    </subcellularLocation>
    <subcellularLocation>
        <location evidence="1">Nucleus</location>
    </subcellularLocation>
</comment>
<sequence length="286" mass="32219">MNDSYDLAVMSHPGYDPEDDIAPQTALQRIKRTVTDAKKKHGLERASTFENIDVQLQRRFYDFVCQIIGVLVQEGPKPKTYLRVTDGTIFPSGRPVIKAIDAHMQKSIFDKKLEALLQNYTVDVCCWDGFAKDAALYKPGDVVKLGNVQVKHLDSVIALSLNGLGTAAALMATVRGIWHLESASEASQSTAPDTFNGSENIFHSTPIRIADSLANSPEVKRQRQESEVQESIVDETCTEQLIEQEEHLVEQIREYVVSELQQMSPERKHRANAEIREVIRRLKEEE</sequence>
<reference evidence="9" key="1">
    <citation type="submission" date="2022-01" db="EMBL/GenBank/DDBJ databases">
        <title>Genome Sequence Resource for Two Populations of Ditylenchus destructor, the Migratory Endoparasitic Phytonematode.</title>
        <authorList>
            <person name="Zhang H."/>
            <person name="Lin R."/>
            <person name="Xie B."/>
        </authorList>
    </citation>
    <scope>NUCLEOTIDE SEQUENCE</scope>
    <source>
        <strain evidence="9">BazhouSP</strain>
    </source>
</reference>
<name>A0AAD4N459_9BILA</name>
<dbReference type="GO" id="GO:0000781">
    <property type="term" value="C:chromosome, telomeric region"/>
    <property type="evidence" value="ECO:0007669"/>
    <property type="project" value="UniProtKB-SubCell"/>
</dbReference>
<dbReference type="AlphaFoldDB" id="A0AAD4N459"/>
<evidence type="ECO:0000256" key="1">
    <source>
        <dbReference type="ARBA" id="ARBA00004123"/>
    </source>
</evidence>